<dbReference type="Proteomes" id="UP000554482">
    <property type="component" value="Unassembled WGS sequence"/>
</dbReference>
<feature type="compositionally biased region" description="Basic residues" evidence="1">
    <location>
        <begin position="54"/>
        <end position="63"/>
    </location>
</feature>
<dbReference type="SMART" id="SM00256">
    <property type="entry name" value="FBOX"/>
    <property type="match status" value="1"/>
</dbReference>
<evidence type="ECO:0000313" key="3">
    <source>
        <dbReference type="EMBL" id="KAF5207479.1"/>
    </source>
</evidence>
<dbReference type="InterPro" id="IPR006566">
    <property type="entry name" value="FBD"/>
</dbReference>
<dbReference type="SUPFAM" id="SSF52047">
    <property type="entry name" value="RNI-like"/>
    <property type="match status" value="1"/>
</dbReference>
<dbReference type="InterPro" id="IPR001810">
    <property type="entry name" value="F-box_dom"/>
</dbReference>
<keyword evidence="4" id="KW-1185">Reference proteome</keyword>
<accession>A0A7J6XD60</accession>
<feature type="region of interest" description="Disordered" evidence="1">
    <location>
        <begin position="1"/>
        <end position="63"/>
    </location>
</feature>
<sequence>MVRSRSRSSSSDSSSWSSSSSSSSSSDSSSWSSSSSSSSSSDSDSDSSSSRSSSPKRLKTSYHGSSKIRLKTCYDNNSNDGIDRISELPDLVLHHILSFIDLQEVIVNTSLISKRWRNLWLSLPILNFDNSSISMRRSRNNIHSFTRFVDRVLLRRDNSFIKSLSICHHDYGSLHILSVEDWMIYAARKNVEQVCFDIGFDSTKKFMWPEFSKIQVFKLQATRKNLLIPHSLFLDAHLKSLSLSYVRLPEVKVLTLSCSVLENLTISYCCHKHVKILKISAPELTNLELNNDRYTINNTCKLQVSTPNLTSLLLTGTMYQGYSFENLSSLVKSKIECHEVPDNADFLRNILEGLHNVTTLELCGEFLQRNFVKSLDHHRGLLNTFVNLKCLNLGWSGGSCMHIFHSLLMNSYSLEDLVLEIDHVCKAHDWRELFPCVHRLKSFEIQAVKGSENEFKLFEFILKNAVVLEDFTIHSHQNFRNNRRKELAKFNMKIHALPRASSRVKILVL</sequence>
<dbReference type="InterPro" id="IPR053781">
    <property type="entry name" value="F-box_AtFBL13-like"/>
</dbReference>
<dbReference type="Pfam" id="PF00646">
    <property type="entry name" value="F-box"/>
    <property type="match status" value="1"/>
</dbReference>
<dbReference type="PANTHER" id="PTHR34223:SF51">
    <property type="entry name" value="OS06G0556300 PROTEIN"/>
    <property type="match status" value="1"/>
</dbReference>
<evidence type="ECO:0000256" key="1">
    <source>
        <dbReference type="SAM" id="MobiDB-lite"/>
    </source>
</evidence>
<dbReference type="EMBL" id="JABWDY010001384">
    <property type="protein sequence ID" value="KAF5207479.1"/>
    <property type="molecule type" value="Genomic_DNA"/>
</dbReference>
<name>A0A7J6XD60_THATH</name>
<dbReference type="Pfam" id="PF08387">
    <property type="entry name" value="FBD"/>
    <property type="match status" value="1"/>
</dbReference>
<reference evidence="3 4" key="1">
    <citation type="submission" date="2020-06" db="EMBL/GenBank/DDBJ databases">
        <title>Transcriptomic and genomic resources for Thalictrum thalictroides and T. hernandezii: Facilitating candidate gene discovery in an emerging model plant lineage.</title>
        <authorList>
            <person name="Arias T."/>
            <person name="Riano-Pachon D.M."/>
            <person name="Di Stilio V.S."/>
        </authorList>
    </citation>
    <scope>NUCLEOTIDE SEQUENCE [LARGE SCALE GENOMIC DNA]</scope>
    <source>
        <strain evidence="4">cv. WT478/WT964</strain>
        <tissue evidence="3">Leaves</tissue>
    </source>
</reference>
<organism evidence="3 4">
    <name type="scientific">Thalictrum thalictroides</name>
    <name type="common">Rue-anemone</name>
    <name type="synonym">Anemone thalictroides</name>
    <dbReference type="NCBI Taxonomy" id="46969"/>
    <lineage>
        <taxon>Eukaryota</taxon>
        <taxon>Viridiplantae</taxon>
        <taxon>Streptophyta</taxon>
        <taxon>Embryophyta</taxon>
        <taxon>Tracheophyta</taxon>
        <taxon>Spermatophyta</taxon>
        <taxon>Magnoliopsida</taxon>
        <taxon>Ranunculales</taxon>
        <taxon>Ranunculaceae</taxon>
        <taxon>Thalictroideae</taxon>
        <taxon>Thalictrum</taxon>
    </lineage>
</organism>
<dbReference type="InterPro" id="IPR053197">
    <property type="entry name" value="F-box_SCFL_complex_component"/>
</dbReference>
<comment type="caution">
    <text evidence="3">The sequence shown here is derived from an EMBL/GenBank/DDBJ whole genome shotgun (WGS) entry which is preliminary data.</text>
</comment>
<dbReference type="OrthoDB" id="819388at2759"/>
<dbReference type="PROSITE" id="PS50181">
    <property type="entry name" value="FBOX"/>
    <property type="match status" value="1"/>
</dbReference>
<feature type="domain" description="F-box" evidence="2">
    <location>
        <begin position="82"/>
        <end position="119"/>
    </location>
</feature>
<evidence type="ECO:0000313" key="4">
    <source>
        <dbReference type="Proteomes" id="UP000554482"/>
    </source>
</evidence>
<dbReference type="PANTHER" id="PTHR34223">
    <property type="entry name" value="OS11G0201299 PROTEIN"/>
    <property type="match status" value="1"/>
</dbReference>
<dbReference type="Gene3D" id="1.20.1280.50">
    <property type="match status" value="1"/>
</dbReference>
<dbReference type="SMART" id="SM00579">
    <property type="entry name" value="FBD"/>
    <property type="match status" value="1"/>
</dbReference>
<feature type="compositionally biased region" description="Low complexity" evidence="1">
    <location>
        <begin position="7"/>
        <end position="53"/>
    </location>
</feature>
<dbReference type="SUPFAM" id="SSF81383">
    <property type="entry name" value="F-box domain"/>
    <property type="match status" value="1"/>
</dbReference>
<dbReference type="AlphaFoldDB" id="A0A7J6XD60"/>
<dbReference type="InterPro" id="IPR036047">
    <property type="entry name" value="F-box-like_dom_sf"/>
</dbReference>
<proteinExistence type="predicted"/>
<evidence type="ECO:0000259" key="2">
    <source>
        <dbReference type="PROSITE" id="PS50181"/>
    </source>
</evidence>
<protein>
    <submittedName>
        <fullName evidence="3">F-box/LRR-repeat protein</fullName>
    </submittedName>
</protein>
<gene>
    <name evidence="3" type="ORF">FRX31_002938</name>
</gene>
<dbReference type="CDD" id="cd22160">
    <property type="entry name" value="F-box_AtFBL13-like"/>
    <property type="match status" value="1"/>
</dbReference>